<name>A0A1I2YVK2_9FIRM</name>
<organism evidence="2 3">
    <name type="scientific">Desulfotruncus arcticus DSM 17038</name>
    <dbReference type="NCBI Taxonomy" id="1121424"/>
    <lineage>
        <taxon>Bacteria</taxon>
        <taxon>Bacillati</taxon>
        <taxon>Bacillota</taxon>
        <taxon>Clostridia</taxon>
        <taxon>Eubacteriales</taxon>
        <taxon>Desulfallaceae</taxon>
        <taxon>Desulfotruncus</taxon>
    </lineage>
</organism>
<dbReference type="AlphaFoldDB" id="A0A1I2YVK2"/>
<evidence type="ECO:0000313" key="3">
    <source>
        <dbReference type="Proteomes" id="UP000199337"/>
    </source>
</evidence>
<proteinExistence type="predicted"/>
<dbReference type="STRING" id="341036.SAMN05660649_04634"/>
<feature type="region of interest" description="Disordered" evidence="1">
    <location>
        <begin position="1"/>
        <end position="28"/>
    </location>
</feature>
<sequence length="78" mass="8585">MSKEKQQPDTNPKTANAPNTSQYAGYYPGSPNIPGLELARAYIPIQRLGGQLYPPAVALEKGTLFPELYRPWPAKVGR</sequence>
<dbReference type="Proteomes" id="UP000199337">
    <property type="component" value="Unassembled WGS sequence"/>
</dbReference>
<accession>A0A1I2YVK2</accession>
<evidence type="ECO:0000256" key="1">
    <source>
        <dbReference type="SAM" id="MobiDB-lite"/>
    </source>
</evidence>
<feature type="compositionally biased region" description="Polar residues" evidence="1">
    <location>
        <begin position="8"/>
        <end position="23"/>
    </location>
</feature>
<evidence type="ECO:0000313" key="2">
    <source>
        <dbReference type="EMBL" id="SFH29678.1"/>
    </source>
</evidence>
<keyword evidence="3" id="KW-1185">Reference proteome</keyword>
<reference evidence="3" key="1">
    <citation type="submission" date="2016-10" db="EMBL/GenBank/DDBJ databases">
        <authorList>
            <person name="Varghese N."/>
            <person name="Submissions S."/>
        </authorList>
    </citation>
    <scope>NUCLEOTIDE SEQUENCE [LARGE SCALE GENOMIC DNA]</scope>
    <source>
        <strain evidence="3">DSM 17038</strain>
    </source>
</reference>
<dbReference type="InterPro" id="IPR020256">
    <property type="entry name" value="Spore_coat_CotJA"/>
</dbReference>
<protein>
    <submittedName>
        <fullName evidence="2">Spore coat associated protein JA (CotJA)</fullName>
    </submittedName>
</protein>
<dbReference type="EMBL" id="FOOX01000023">
    <property type="protein sequence ID" value="SFH29678.1"/>
    <property type="molecule type" value="Genomic_DNA"/>
</dbReference>
<dbReference type="RefSeq" id="WP_238456621.1">
    <property type="nucleotide sequence ID" value="NZ_FOOX01000023.1"/>
</dbReference>
<dbReference type="Pfam" id="PF11007">
    <property type="entry name" value="CotJA"/>
    <property type="match status" value="1"/>
</dbReference>
<gene>
    <name evidence="2" type="ORF">SAMN05660649_04634</name>
</gene>